<keyword evidence="3" id="KW-1185">Reference proteome</keyword>
<feature type="transmembrane region" description="Helical" evidence="1">
    <location>
        <begin position="68"/>
        <end position="85"/>
    </location>
</feature>
<feature type="transmembrane region" description="Helical" evidence="1">
    <location>
        <begin position="97"/>
        <end position="118"/>
    </location>
</feature>
<keyword evidence="1" id="KW-1133">Transmembrane helix</keyword>
<name>A0A8J3YRT5_9ACTN</name>
<protein>
    <submittedName>
        <fullName evidence="2">Uncharacterized protein</fullName>
    </submittedName>
</protein>
<evidence type="ECO:0000256" key="1">
    <source>
        <dbReference type="SAM" id="Phobius"/>
    </source>
</evidence>
<organism evidence="2 3">
    <name type="scientific">Virgisporangium aliadipatigenens</name>
    <dbReference type="NCBI Taxonomy" id="741659"/>
    <lineage>
        <taxon>Bacteria</taxon>
        <taxon>Bacillati</taxon>
        <taxon>Actinomycetota</taxon>
        <taxon>Actinomycetes</taxon>
        <taxon>Micromonosporales</taxon>
        <taxon>Micromonosporaceae</taxon>
        <taxon>Virgisporangium</taxon>
    </lineage>
</organism>
<feature type="transmembrane region" description="Helical" evidence="1">
    <location>
        <begin position="185"/>
        <end position="205"/>
    </location>
</feature>
<comment type="caution">
    <text evidence="2">The sequence shown here is derived from an EMBL/GenBank/DDBJ whole genome shotgun (WGS) entry which is preliminary data.</text>
</comment>
<feature type="transmembrane region" description="Helical" evidence="1">
    <location>
        <begin position="43"/>
        <end position="62"/>
    </location>
</feature>
<dbReference type="Proteomes" id="UP000619260">
    <property type="component" value="Unassembled WGS sequence"/>
</dbReference>
<dbReference type="AlphaFoldDB" id="A0A8J3YRT5"/>
<gene>
    <name evidence="2" type="ORF">Val02_75750</name>
</gene>
<accession>A0A8J3YRT5</accession>
<feature type="transmembrane region" description="Helical" evidence="1">
    <location>
        <begin position="156"/>
        <end position="179"/>
    </location>
</feature>
<proteinExistence type="predicted"/>
<keyword evidence="1" id="KW-0472">Membrane</keyword>
<reference evidence="2" key="1">
    <citation type="submission" date="2021-01" db="EMBL/GenBank/DDBJ databases">
        <title>Whole genome shotgun sequence of Virgisporangium aliadipatigenens NBRC 105644.</title>
        <authorList>
            <person name="Komaki H."/>
            <person name="Tamura T."/>
        </authorList>
    </citation>
    <scope>NUCLEOTIDE SEQUENCE</scope>
    <source>
        <strain evidence="2">NBRC 105644</strain>
    </source>
</reference>
<dbReference type="EMBL" id="BOPF01000038">
    <property type="protein sequence ID" value="GIJ50689.1"/>
    <property type="molecule type" value="Genomic_DNA"/>
</dbReference>
<evidence type="ECO:0000313" key="2">
    <source>
        <dbReference type="EMBL" id="GIJ50689.1"/>
    </source>
</evidence>
<sequence length="223" mass="22547">MDTDPVIDTPMLVGGAFLVLTELARSVPAWLRVRRSRSSDGVSPVSIGVLGGTVVAWFAAAVAARSPAAVVATAVWFGLHVLLWRETARVTPPKARTIAVTAAVSLVVSAAVTIGGWASGHGDAALAATIGIASVSYSLPALVSGMTSATTAGLSMAALAVNATEGAIYLVAGLGLGGITPAGRLVPAYLVFGAVTLASNAPLLVRTGSRRLRGADRPRTRVR</sequence>
<keyword evidence="1" id="KW-0812">Transmembrane</keyword>
<feature type="transmembrane region" description="Helical" evidence="1">
    <location>
        <begin position="124"/>
        <end position="144"/>
    </location>
</feature>
<evidence type="ECO:0000313" key="3">
    <source>
        <dbReference type="Proteomes" id="UP000619260"/>
    </source>
</evidence>
<feature type="transmembrane region" description="Helical" evidence="1">
    <location>
        <begin position="12"/>
        <end position="31"/>
    </location>
</feature>